<keyword evidence="6 9" id="KW-1133">Transmembrane helix</keyword>
<feature type="transmembrane region" description="Helical" evidence="9">
    <location>
        <begin position="135"/>
        <end position="159"/>
    </location>
</feature>
<dbReference type="GO" id="GO:0022857">
    <property type="term" value="F:transmembrane transporter activity"/>
    <property type="evidence" value="ECO:0007669"/>
    <property type="project" value="InterPro"/>
</dbReference>
<evidence type="ECO:0000256" key="4">
    <source>
        <dbReference type="ARBA" id="ARBA00022692"/>
    </source>
</evidence>
<keyword evidence="3" id="KW-1003">Cell membrane</keyword>
<protein>
    <submittedName>
        <fullName evidence="10">Amino acid/amide ABC transporter membrane protein 1, HAAT family</fullName>
    </submittedName>
</protein>
<dbReference type="AlphaFoldDB" id="Q3ASA8"/>
<feature type="transmembrane region" description="Helical" evidence="9">
    <location>
        <begin position="265"/>
        <end position="283"/>
    </location>
</feature>
<keyword evidence="5" id="KW-0029">Amino-acid transport</keyword>
<evidence type="ECO:0000256" key="6">
    <source>
        <dbReference type="ARBA" id="ARBA00022989"/>
    </source>
</evidence>
<evidence type="ECO:0000256" key="3">
    <source>
        <dbReference type="ARBA" id="ARBA00022475"/>
    </source>
</evidence>
<dbReference type="OrthoDB" id="9807115at2"/>
<feature type="transmembrane region" description="Helical" evidence="9">
    <location>
        <begin position="191"/>
        <end position="213"/>
    </location>
</feature>
<comment type="similarity">
    <text evidence="8">Belongs to the binding-protein-dependent transport system permease family. LivHM subfamily.</text>
</comment>
<dbReference type="Pfam" id="PF02653">
    <property type="entry name" value="BPD_transp_2"/>
    <property type="match status" value="1"/>
</dbReference>
<dbReference type="eggNOG" id="COG0559">
    <property type="taxonomic scope" value="Bacteria"/>
</dbReference>
<dbReference type="PANTHER" id="PTHR11795">
    <property type="entry name" value="BRANCHED-CHAIN AMINO ACID TRANSPORT SYSTEM PERMEASE PROTEIN LIVH"/>
    <property type="match status" value="1"/>
</dbReference>
<dbReference type="GO" id="GO:0005886">
    <property type="term" value="C:plasma membrane"/>
    <property type="evidence" value="ECO:0007669"/>
    <property type="project" value="UniProtKB-SubCell"/>
</dbReference>
<dbReference type="STRING" id="340177.Cag_0852"/>
<dbReference type="InterPro" id="IPR052157">
    <property type="entry name" value="BCAA_transport_permease"/>
</dbReference>
<accession>Q3ASA8</accession>
<dbReference type="HOGENOM" id="CLU_039929_2_0_10"/>
<reference evidence="10" key="1">
    <citation type="submission" date="2005-08" db="EMBL/GenBank/DDBJ databases">
        <title>Complete sequence of Chlorobium chlorochromatii CaD3.</title>
        <authorList>
            <person name="Copeland A."/>
            <person name="Lucas S."/>
            <person name="Lapidus A."/>
            <person name="Barry K."/>
            <person name="Detter J.C."/>
            <person name="Glavina T."/>
            <person name="Hammon N."/>
            <person name="Israni S."/>
            <person name="Pitluck S."/>
            <person name="Bryant D."/>
            <person name="Schmutz J."/>
            <person name="Larimer F."/>
            <person name="Land M."/>
            <person name="Kyrpides N."/>
            <person name="Ivanova N."/>
            <person name="Richardson P."/>
        </authorList>
    </citation>
    <scope>NUCLEOTIDE SEQUENCE [LARGE SCALE GENOMIC DNA]</scope>
    <source>
        <strain evidence="10">CaD3</strain>
    </source>
</reference>
<feature type="transmembrane region" description="Helical" evidence="9">
    <location>
        <begin position="48"/>
        <end position="74"/>
    </location>
</feature>
<evidence type="ECO:0000256" key="1">
    <source>
        <dbReference type="ARBA" id="ARBA00004651"/>
    </source>
</evidence>
<feature type="transmembrane region" description="Helical" evidence="9">
    <location>
        <begin position="7"/>
        <end position="28"/>
    </location>
</feature>
<dbReference type="GO" id="GO:0006865">
    <property type="term" value="P:amino acid transport"/>
    <property type="evidence" value="ECO:0007669"/>
    <property type="project" value="UniProtKB-KW"/>
</dbReference>
<evidence type="ECO:0000256" key="8">
    <source>
        <dbReference type="ARBA" id="ARBA00037998"/>
    </source>
</evidence>
<evidence type="ECO:0000256" key="9">
    <source>
        <dbReference type="SAM" id="Phobius"/>
    </source>
</evidence>
<dbReference type="PANTHER" id="PTHR11795:SF445">
    <property type="entry name" value="AMINO ACID ABC TRANSPORTER PERMEASE PROTEIN"/>
    <property type="match status" value="1"/>
</dbReference>
<dbReference type="CDD" id="cd06582">
    <property type="entry name" value="TM_PBP1_LivH_like"/>
    <property type="match status" value="1"/>
</dbReference>
<dbReference type="EMBL" id="CP000108">
    <property type="protein sequence ID" value="ABB28117.1"/>
    <property type="molecule type" value="Genomic_DNA"/>
</dbReference>
<sequence length="289" mass="30424">MTILQPLISGVLTGGVYALAGIGMSLVFGVMNISNFAHGDLMMLGMYLAYFAFTLLGVDPFVSLVMIIPIAFVFGYLLEKGFIHRVMHHPHQNQILLTVGLGLIMSNTALLAFTSDPKILTTSYSSSAITLNEEISVSVPLLISFLITALITFTLYLFLSKTSTGMALRATSQNREAAQLMGINVAQMSGLAFGIGTALAATAGALIAPVYYIHPLAGHSFLLKAFTICVLGGLGSVVGAGVGGVIIGVVESLSAAYISSDWKDVVVFVLFLAVLLLRPQGLFGKKGGQ</sequence>
<evidence type="ECO:0000256" key="2">
    <source>
        <dbReference type="ARBA" id="ARBA00022448"/>
    </source>
</evidence>
<evidence type="ECO:0000313" key="10">
    <source>
        <dbReference type="EMBL" id="ABB28117.1"/>
    </source>
</evidence>
<keyword evidence="2" id="KW-0813">Transport</keyword>
<keyword evidence="7 9" id="KW-0472">Membrane</keyword>
<comment type="subcellular location">
    <subcellularLocation>
        <location evidence="1">Cell membrane</location>
        <topology evidence="1">Multi-pass membrane protein</topology>
    </subcellularLocation>
</comment>
<keyword evidence="4 9" id="KW-0812">Transmembrane</keyword>
<gene>
    <name evidence="10" type="ordered locus">Cag_0852</name>
</gene>
<feature type="transmembrane region" description="Helical" evidence="9">
    <location>
        <begin position="225"/>
        <end position="253"/>
    </location>
</feature>
<dbReference type="InterPro" id="IPR001851">
    <property type="entry name" value="ABC_transp_permease"/>
</dbReference>
<dbReference type="KEGG" id="cch:Cag_0852"/>
<evidence type="ECO:0000256" key="5">
    <source>
        <dbReference type="ARBA" id="ARBA00022970"/>
    </source>
</evidence>
<feature type="transmembrane region" description="Helical" evidence="9">
    <location>
        <begin position="95"/>
        <end position="115"/>
    </location>
</feature>
<name>Q3ASA8_CHLCH</name>
<organism evidence="10">
    <name type="scientific">Chlorobium chlorochromatii (strain CaD3)</name>
    <dbReference type="NCBI Taxonomy" id="340177"/>
    <lineage>
        <taxon>Bacteria</taxon>
        <taxon>Pseudomonadati</taxon>
        <taxon>Chlorobiota</taxon>
        <taxon>Chlorobiia</taxon>
        <taxon>Chlorobiales</taxon>
        <taxon>Chlorobiaceae</taxon>
        <taxon>Chlorobium/Pelodictyon group</taxon>
        <taxon>Chlorobium</taxon>
    </lineage>
</organism>
<proteinExistence type="inferred from homology"/>
<evidence type="ECO:0000256" key="7">
    <source>
        <dbReference type="ARBA" id="ARBA00023136"/>
    </source>
</evidence>